<evidence type="ECO:0000256" key="1">
    <source>
        <dbReference type="SAM" id="MobiDB-lite"/>
    </source>
</evidence>
<name>A0AAV9ZWU2_9AGAR</name>
<feature type="region of interest" description="Disordered" evidence="1">
    <location>
        <begin position="1"/>
        <end position="52"/>
    </location>
</feature>
<dbReference type="EMBL" id="JAWWNJ010000102">
    <property type="protein sequence ID" value="KAK6995614.1"/>
    <property type="molecule type" value="Genomic_DNA"/>
</dbReference>
<dbReference type="Pfam" id="PF18759">
    <property type="entry name" value="Plavaka"/>
    <property type="match status" value="1"/>
</dbReference>
<keyword evidence="3" id="KW-1185">Reference proteome</keyword>
<dbReference type="InterPro" id="IPR041078">
    <property type="entry name" value="Plavaka"/>
</dbReference>
<organism evidence="2 3">
    <name type="scientific">Favolaschia claudopus</name>
    <dbReference type="NCBI Taxonomy" id="2862362"/>
    <lineage>
        <taxon>Eukaryota</taxon>
        <taxon>Fungi</taxon>
        <taxon>Dikarya</taxon>
        <taxon>Basidiomycota</taxon>
        <taxon>Agaricomycotina</taxon>
        <taxon>Agaricomycetes</taxon>
        <taxon>Agaricomycetidae</taxon>
        <taxon>Agaricales</taxon>
        <taxon>Marasmiineae</taxon>
        <taxon>Mycenaceae</taxon>
        <taxon>Favolaschia</taxon>
    </lineage>
</organism>
<dbReference type="Proteomes" id="UP001362999">
    <property type="component" value="Unassembled WGS sequence"/>
</dbReference>
<gene>
    <name evidence="2" type="ORF">R3P38DRAFT_3329919</name>
</gene>
<comment type="caution">
    <text evidence="2">The sequence shown here is derived from an EMBL/GenBank/DDBJ whole genome shotgun (WGS) entry which is preliminary data.</text>
</comment>
<reference evidence="2 3" key="1">
    <citation type="journal article" date="2024" name="J Genomics">
        <title>Draft genome sequencing and assembly of Favolaschia claudopus CIRM-BRFM 2984 isolated from oak limbs.</title>
        <authorList>
            <person name="Navarro D."/>
            <person name="Drula E."/>
            <person name="Chaduli D."/>
            <person name="Cazenave R."/>
            <person name="Ahrendt S."/>
            <person name="Wang J."/>
            <person name="Lipzen A."/>
            <person name="Daum C."/>
            <person name="Barry K."/>
            <person name="Grigoriev I.V."/>
            <person name="Favel A."/>
            <person name="Rosso M.N."/>
            <person name="Martin F."/>
        </authorList>
    </citation>
    <scope>NUCLEOTIDE SEQUENCE [LARGE SCALE GENOMIC DNA]</scope>
    <source>
        <strain evidence="2 3">CIRM-BRFM 2984</strain>
    </source>
</reference>
<feature type="compositionally biased region" description="Pro residues" evidence="1">
    <location>
        <begin position="24"/>
        <end position="40"/>
    </location>
</feature>
<feature type="compositionally biased region" description="Basic and acidic residues" evidence="1">
    <location>
        <begin position="1"/>
        <end position="10"/>
    </location>
</feature>
<evidence type="ECO:0000313" key="2">
    <source>
        <dbReference type="EMBL" id="KAK6995614.1"/>
    </source>
</evidence>
<sequence length="810" mass="92210">MSFSHEHPQSDEDPENIPFIPQRTLPPDPEPQPPANPPPRRATVEEVMDEDDPRNIKRFVESFPGDAAQTFGRGETVFEQIRRAQADAGESQYSPFLDEEEWELASWLSKNVSQTATDAYLKLPITQRRTRVSYSNNYAYLKKVDKLPTGPGWRCEMVTAVGNQLDENDELMKEDLELWMRDPVECIKELMGNPAFRDFMAYVPERVYGNEDGRESSRIWDEMWTANWWWEMQTQLTRFQGDKSAWPVYITIGNISKDVRRQPSAHAAILIGYIPVSKLKCFTEATRSLAGYRLFHHCMRSLLRPLIEAGKNGVDMVCADGFIRRVHPILAAYIADHPEQCLIACVKENRCPRCVVHRDERGDAVESPLRDVKETIGLLDAHQRGLEPPKFDEYGLRAVYHPFWRDLPHSDIFTCFTPDLLHQIHQGVFKSHLVKWCIDLIGEAEKKGISGVSQWTGTEHKEMQRVFVGVMAGAVSAEVLTVVRSLIDFFYYAQFQSHTSRTLDALQESLDTFHAHKDVLIELGIREHFNIPKLHSLQHYVNGIRALGGADGYNTEAPERLHIDLAKKAYRASNKRDYTAQMTVWLQRQEAFALRDAYLDWLSKTLAAESQQVDDTGSDDDEDGAEPRQRPSEVTVQLPPSKLPTTAYSIPKAPSYPDTTVAQLESVHGTVDFVPAFTQFIKKYFPHSQILPNRLDRFAVYKQLSIILPRNRYIADKLRKSTVHATPAVRGRGRSSGSPAQFDTVLVIEDPANYRLSAGIQGLRIAQVRAIFSLPSHYGSYTHPLAYIEWFTGVVMPPLSRWSTLCVLAI</sequence>
<protein>
    <submittedName>
        <fullName evidence="2">Uncharacterized protein</fullName>
    </submittedName>
</protein>
<proteinExistence type="predicted"/>
<feature type="region of interest" description="Disordered" evidence="1">
    <location>
        <begin position="610"/>
        <end position="650"/>
    </location>
</feature>
<accession>A0AAV9ZWU2</accession>
<evidence type="ECO:0000313" key="3">
    <source>
        <dbReference type="Proteomes" id="UP001362999"/>
    </source>
</evidence>
<dbReference type="AlphaFoldDB" id="A0AAV9ZWU2"/>